<evidence type="ECO:0000256" key="1">
    <source>
        <dbReference type="ARBA" id="ARBA00007034"/>
    </source>
</evidence>
<evidence type="ECO:0000313" key="3">
    <source>
        <dbReference type="EMBL" id="CDR34752.1"/>
    </source>
</evidence>
<organism evidence="3 4">
    <name type="scientific">Candidatus Criblamydia sequanensis CRIB-18</name>
    <dbReference type="NCBI Taxonomy" id="1437425"/>
    <lineage>
        <taxon>Bacteria</taxon>
        <taxon>Pseudomonadati</taxon>
        <taxon>Chlamydiota</taxon>
        <taxon>Chlamydiia</taxon>
        <taxon>Parachlamydiales</taxon>
        <taxon>Candidatus Criblamydiaceae</taxon>
        <taxon>Candidatus Criblamydia</taxon>
    </lineage>
</organism>
<comment type="caution">
    <text evidence="3">The sequence shown here is derived from an EMBL/GenBank/DDBJ whole genome shotgun (WGS) entry which is preliminary data.</text>
</comment>
<dbReference type="EMBL" id="CCEJ010000009">
    <property type="protein sequence ID" value="CDR34752.1"/>
    <property type="molecule type" value="Genomic_DNA"/>
</dbReference>
<dbReference type="AlphaFoldDB" id="A0A090CZZ4"/>
<keyword evidence="4" id="KW-1185">Reference proteome</keyword>
<dbReference type="STRING" id="1437425.CSEC_1945"/>
<evidence type="ECO:0000313" key="4">
    <source>
        <dbReference type="Proteomes" id="UP000031552"/>
    </source>
</evidence>
<dbReference type="Proteomes" id="UP000031552">
    <property type="component" value="Unassembled WGS sequence"/>
</dbReference>
<sequence length="151" mass="17663">MTEQKENETLVTEQPQESAKFVSITEAAKLNKVTRQAIYIAIKLKKLKASKESTRWTICVEDLEDYRKQKYSRTKSVFEGELLFDNMKGYYSVNQVARLLKVPAQKVYYATRTGYLKAERRGAAWVIHQDDVDEYKKGYLVKKRRKNKVAN</sequence>
<reference evidence="3" key="2">
    <citation type="submission" date="2014-09" db="EMBL/GenBank/DDBJ databases">
        <title>Criblamydia sequanensis harbors a mega-plasmid encoding arsenite resistance.</title>
        <authorList>
            <person name="Bertelli C."/>
            <person name="Goesmann A."/>
            <person name="Greub G."/>
        </authorList>
    </citation>
    <scope>NUCLEOTIDE SEQUENCE [LARGE SCALE GENOMIC DNA]</scope>
    <source>
        <strain evidence="3">CRIB-18</strain>
    </source>
</reference>
<dbReference type="InterPro" id="IPR010093">
    <property type="entry name" value="SinI_DNA-bd"/>
</dbReference>
<dbReference type="OrthoDB" id="17929at2"/>
<dbReference type="GO" id="GO:0003677">
    <property type="term" value="F:DNA binding"/>
    <property type="evidence" value="ECO:0007669"/>
    <property type="project" value="InterPro"/>
</dbReference>
<dbReference type="eggNOG" id="ENOG5030EXK">
    <property type="taxonomic scope" value="Bacteria"/>
</dbReference>
<name>A0A090CZZ4_9BACT</name>
<accession>A0A090CZZ4</accession>
<dbReference type="Pfam" id="PF12728">
    <property type="entry name" value="HTH_17"/>
    <property type="match status" value="1"/>
</dbReference>
<protein>
    <submittedName>
        <fullName evidence="3">Early upstream open reading frame protein</fullName>
    </submittedName>
</protein>
<reference evidence="3" key="1">
    <citation type="submission" date="2013-12" db="EMBL/GenBank/DDBJ databases">
        <authorList>
            <person name="Linke B."/>
        </authorList>
    </citation>
    <scope>NUCLEOTIDE SEQUENCE [LARGE SCALE GENOMIC DNA]</scope>
    <source>
        <strain evidence="3">CRIB-18</strain>
    </source>
</reference>
<evidence type="ECO:0000259" key="2">
    <source>
        <dbReference type="Pfam" id="PF12728"/>
    </source>
</evidence>
<feature type="domain" description="Helix-turn-helix" evidence="2">
    <location>
        <begin position="90"/>
        <end position="137"/>
    </location>
</feature>
<dbReference type="NCBIfam" id="TIGR01764">
    <property type="entry name" value="excise"/>
    <property type="match status" value="1"/>
</dbReference>
<proteinExistence type="inferred from homology"/>
<dbReference type="RefSeq" id="WP_041018286.1">
    <property type="nucleotide sequence ID" value="NZ_CCEJ010000009.1"/>
</dbReference>
<gene>
    <name evidence="3" type="primary">euo</name>
    <name evidence="3" type="ORF">CSEC_1945</name>
</gene>
<dbReference type="InterPro" id="IPR041657">
    <property type="entry name" value="HTH_17"/>
</dbReference>
<comment type="similarity">
    <text evidence="1">Belongs to the EUO family.</text>
</comment>